<proteinExistence type="predicted"/>
<accession>A0A3P6GC17</accession>
<sequence length="48" mass="5766">MVFSSLPVNQFDSHNWQQVINIYDTIFFLSSRIYHEIYNDDLFGCFSN</sequence>
<organism evidence="1">
    <name type="scientific">Brassica oleracea</name>
    <name type="common">Wild cabbage</name>
    <dbReference type="NCBI Taxonomy" id="3712"/>
    <lineage>
        <taxon>Eukaryota</taxon>
        <taxon>Viridiplantae</taxon>
        <taxon>Streptophyta</taxon>
        <taxon>Embryophyta</taxon>
        <taxon>Tracheophyta</taxon>
        <taxon>Spermatophyta</taxon>
        <taxon>Magnoliopsida</taxon>
        <taxon>eudicotyledons</taxon>
        <taxon>Gunneridae</taxon>
        <taxon>Pentapetalae</taxon>
        <taxon>rosids</taxon>
        <taxon>malvids</taxon>
        <taxon>Brassicales</taxon>
        <taxon>Brassicaceae</taxon>
        <taxon>Brassiceae</taxon>
        <taxon>Brassica</taxon>
    </lineage>
</organism>
<evidence type="ECO:0000313" key="1">
    <source>
        <dbReference type="EMBL" id="VDD57446.1"/>
    </source>
</evidence>
<protein>
    <submittedName>
        <fullName evidence="1">Uncharacterized protein</fullName>
    </submittedName>
</protein>
<dbReference type="AlphaFoldDB" id="A0A3P6GC17"/>
<reference evidence="1" key="1">
    <citation type="submission" date="2018-11" db="EMBL/GenBank/DDBJ databases">
        <authorList>
            <consortium name="Genoscope - CEA"/>
            <person name="William W."/>
        </authorList>
    </citation>
    <scope>NUCLEOTIDE SEQUENCE</scope>
</reference>
<name>A0A3P6GC17_BRAOL</name>
<dbReference type="EMBL" id="LR031879">
    <property type="protein sequence ID" value="VDD57446.1"/>
    <property type="molecule type" value="Genomic_DNA"/>
</dbReference>
<gene>
    <name evidence="1" type="ORF">BOLC8T50675H</name>
</gene>